<evidence type="ECO:0000256" key="2">
    <source>
        <dbReference type="ARBA" id="ARBA00010617"/>
    </source>
</evidence>
<evidence type="ECO:0000256" key="4">
    <source>
        <dbReference type="ARBA" id="ARBA00022723"/>
    </source>
</evidence>
<keyword evidence="12" id="KW-1185">Reference proteome</keyword>
<dbReference type="PRINTS" id="PR00385">
    <property type="entry name" value="P450"/>
</dbReference>
<protein>
    <recommendedName>
        <fullName evidence="13">Cytochrome P450</fullName>
    </recommendedName>
</protein>
<keyword evidence="6 8" id="KW-0408">Iron</keyword>
<dbReference type="Gene3D" id="1.10.630.10">
    <property type="entry name" value="Cytochrome P450"/>
    <property type="match status" value="2"/>
</dbReference>
<evidence type="ECO:0000256" key="10">
    <source>
        <dbReference type="SAM" id="Phobius"/>
    </source>
</evidence>
<comment type="similarity">
    <text evidence="2 9">Belongs to the cytochrome P450 family.</text>
</comment>
<dbReference type="InterPro" id="IPR001128">
    <property type="entry name" value="Cyt_P450"/>
</dbReference>
<dbReference type="EMBL" id="JBBNAG010000009">
    <property type="protein sequence ID" value="KAK9104236.1"/>
    <property type="molecule type" value="Genomic_DNA"/>
</dbReference>
<dbReference type="GO" id="GO:0020037">
    <property type="term" value="F:heme binding"/>
    <property type="evidence" value="ECO:0007669"/>
    <property type="project" value="InterPro"/>
</dbReference>
<evidence type="ECO:0000256" key="6">
    <source>
        <dbReference type="ARBA" id="ARBA00023004"/>
    </source>
</evidence>
<proteinExistence type="inferred from homology"/>
<dbReference type="GO" id="GO:0004497">
    <property type="term" value="F:monooxygenase activity"/>
    <property type="evidence" value="ECO:0007669"/>
    <property type="project" value="UniProtKB-KW"/>
</dbReference>
<keyword evidence="3 8" id="KW-0349">Heme</keyword>
<accession>A0AAP0I150</accession>
<evidence type="ECO:0000313" key="12">
    <source>
        <dbReference type="Proteomes" id="UP001419268"/>
    </source>
</evidence>
<dbReference type="PANTHER" id="PTHR47955:SF8">
    <property type="entry name" value="CYTOCHROME P450 71D11-LIKE"/>
    <property type="match status" value="1"/>
</dbReference>
<organism evidence="11 12">
    <name type="scientific">Stephania cephalantha</name>
    <dbReference type="NCBI Taxonomy" id="152367"/>
    <lineage>
        <taxon>Eukaryota</taxon>
        <taxon>Viridiplantae</taxon>
        <taxon>Streptophyta</taxon>
        <taxon>Embryophyta</taxon>
        <taxon>Tracheophyta</taxon>
        <taxon>Spermatophyta</taxon>
        <taxon>Magnoliopsida</taxon>
        <taxon>Ranunculales</taxon>
        <taxon>Menispermaceae</taxon>
        <taxon>Menispermoideae</taxon>
        <taxon>Cissampelideae</taxon>
        <taxon>Stephania</taxon>
    </lineage>
</organism>
<dbReference type="GO" id="GO:0005506">
    <property type="term" value="F:iron ion binding"/>
    <property type="evidence" value="ECO:0007669"/>
    <property type="project" value="InterPro"/>
</dbReference>
<evidence type="ECO:0000256" key="5">
    <source>
        <dbReference type="ARBA" id="ARBA00023002"/>
    </source>
</evidence>
<dbReference type="Pfam" id="PF00067">
    <property type="entry name" value="p450"/>
    <property type="match status" value="2"/>
</dbReference>
<dbReference type="PRINTS" id="PR00463">
    <property type="entry name" value="EP450I"/>
</dbReference>
<feature type="binding site" description="axial binding residue" evidence="8">
    <location>
        <position position="425"/>
    </location>
    <ligand>
        <name>heme</name>
        <dbReference type="ChEBI" id="CHEBI:30413"/>
    </ligand>
    <ligandPart>
        <name>Fe</name>
        <dbReference type="ChEBI" id="CHEBI:18248"/>
    </ligandPart>
</feature>
<sequence>MTTPPLLQPTSVTLSVISATAVLFIITFIYLNHRHRHRHRHRHLYRLPIVGHLHHILLSRAPPHQTLAHISAVHGPLLRLQLGQVPTVLLSSPGLARLALKSPLDHHLSSRPRLLSSHHLSFSSSDITFSPSGPYWRQARRLCLSHLLSPHQLPRFHHLRLQQLHRMISGLAAAAAAAGGGGGGGYEREAVRDGERRAVRGGVRGEVFGGGGGRLAGVLEETQRLFGGSAWGISFRGWSGASGGLEREEDFLDVLLRVQMTGDLEVPITDDNVKALVLDMFVAGTDTTATTLEWAMTELMRHPTILAKAQAEVRSMVTTSNTTTPQVSDLHHLKYMKAIIKETLRLHPPAPLLVPRESISECTIEGFKIPPKTRVLINAYAIGRDPETWPEPLEFKPERFEGNENIDVKGNEFDLIPFGGGRRGCPGYSFGLATIEIALAKLLCHFDWSLVDGVKPEDVDMSEIFGLATRKKVPLVLVPSVNKEFEWKGEA</sequence>
<evidence type="ECO:0000256" key="1">
    <source>
        <dbReference type="ARBA" id="ARBA00001971"/>
    </source>
</evidence>
<keyword evidence="4 8" id="KW-0479">Metal-binding</keyword>
<reference evidence="11 12" key="1">
    <citation type="submission" date="2024-01" db="EMBL/GenBank/DDBJ databases">
        <title>Genome assemblies of Stephania.</title>
        <authorList>
            <person name="Yang L."/>
        </authorList>
    </citation>
    <scope>NUCLEOTIDE SEQUENCE [LARGE SCALE GENOMIC DNA]</scope>
    <source>
        <strain evidence="11">JXDWG</strain>
        <tissue evidence="11">Leaf</tissue>
    </source>
</reference>
<dbReference type="FunFam" id="1.10.630.10:FF:000126">
    <property type="entry name" value="Predicted protein"/>
    <property type="match status" value="1"/>
</dbReference>
<dbReference type="AlphaFoldDB" id="A0AAP0I150"/>
<keyword evidence="10" id="KW-1133">Transmembrane helix</keyword>
<dbReference type="InterPro" id="IPR017972">
    <property type="entry name" value="Cyt_P450_CS"/>
</dbReference>
<keyword evidence="10" id="KW-0812">Transmembrane</keyword>
<dbReference type="Proteomes" id="UP001419268">
    <property type="component" value="Unassembled WGS sequence"/>
</dbReference>
<evidence type="ECO:0000256" key="7">
    <source>
        <dbReference type="ARBA" id="ARBA00023033"/>
    </source>
</evidence>
<evidence type="ECO:0000256" key="9">
    <source>
        <dbReference type="RuleBase" id="RU000461"/>
    </source>
</evidence>
<dbReference type="PANTHER" id="PTHR47955">
    <property type="entry name" value="CYTOCHROME P450 FAMILY 71 PROTEIN"/>
    <property type="match status" value="1"/>
</dbReference>
<keyword evidence="5 9" id="KW-0560">Oxidoreductase</keyword>
<dbReference type="GO" id="GO:0016705">
    <property type="term" value="F:oxidoreductase activity, acting on paired donors, with incorporation or reduction of molecular oxygen"/>
    <property type="evidence" value="ECO:0007669"/>
    <property type="project" value="InterPro"/>
</dbReference>
<evidence type="ECO:0000256" key="8">
    <source>
        <dbReference type="PIRSR" id="PIRSR602401-1"/>
    </source>
</evidence>
<dbReference type="PROSITE" id="PS00086">
    <property type="entry name" value="CYTOCHROME_P450"/>
    <property type="match status" value="1"/>
</dbReference>
<evidence type="ECO:0000256" key="3">
    <source>
        <dbReference type="ARBA" id="ARBA00022617"/>
    </source>
</evidence>
<dbReference type="GO" id="GO:0044550">
    <property type="term" value="P:secondary metabolite biosynthetic process"/>
    <property type="evidence" value="ECO:0007669"/>
    <property type="project" value="UniProtKB-ARBA"/>
</dbReference>
<keyword evidence="7 9" id="KW-0503">Monooxygenase</keyword>
<name>A0AAP0I150_9MAGN</name>
<gene>
    <name evidence="11" type="ORF">Scep_021080</name>
</gene>
<comment type="caution">
    <text evidence="11">The sequence shown here is derived from an EMBL/GenBank/DDBJ whole genome shotgun (WGS) entry which is preliminary data.</text>
</comment>
<dbReference type="InterPro" id="IPR002401">
    <property type="entry name" value="Cyt_P450_E_grp-I"/>
</dbReference>
<comment type="cofactor">
    <cofactor evidence="1 8">
        <name>heme</name>
        <dbReference type="ChEBI" id="CHEBI:30413"/>
    </cofactor>
</comment>
<evidence type="ECO:0008006" key="13">
    <source>
        <dbReference type="Google" id="ProtNLM"/>
    </source>
</evidence>
<keyword evidence="10" id="KW-0472">Membrane</keyword>
<dbReference type="InterPro" id="IPR036396">
    <property type="entry name" value="Cyt_P450_sf"/>
</dbReference>
<feature type="transmembrane region" description="Helical" evidence="10">
    <location>
        <begin position="12"/>
        <end position="32"/>
    </location>
</feature>
<evidence type="ECO:0000313" key="11">
    <source>
        <dbReference type="EMBL" id="KAK9104236.1"/>
    </source>
</evidence>
<dbReference type="SUPFAM" id="SSF48264">
    <property type="entry name" value="Cytochrome P450"/>
    <property type="match status" value="1"/>
</dbReference>